<sequence>GKGLLKHGRYLLDNLAHLGHHREDRSPQNTNMDLQSLQADTEYRITVVKSSTSLEYGGRYTALPIWEEMKRLLNTWFGSLFLLHTLSLLNNGTLPFLSGVLSRDTLHSSSLLRGDGCLRLNGVDAHFRTCMKDKHFVCHMARLNSIGIVGAPPYCSSFTSERIGFYVGASTSCRPPSMKGRIGINGIGSREDHKLIRDPLSLKAEQATSNSKDKEVKSLIHLESNNRILWTIADEIRGLA</sequence>
<evidence type="ECO:0000313" key="1">
    <source>
        <dbReference type="EMBL" id="CAG8622696.1"/>
    </source>
</evidence>
<name>A0ACA9MZJ1_9GLOM</name>
<organism evidence="1 2">
    <name type="scientific">Dentiscutata heterogama</name>
    <dbReference type="NCBI Taxonomy" id="1316150"/>
    <lineage>
        <taxon>Eukaryota</taxon>
        <taxon>Fungi</taxon>
        <taxon>Fungi incertae sedis</taxon>
        <taxon>Mucoromycota</taxon>
        <taxon>Glomeromycotina</taxon>
        <taxon>Glomeromycetes</taxon>
        <taxon>Diversisporales</taxon>
        <taxon>Gigasporaceae</taxon>
        <taxon>Dentiscutata</taxon>
    </lineage>
</organism>
<keyword evidence="2" id="KW-1185">Reference proteome</keyword>
<feature type="non-terminal residue" evidence="1">
    <location>
        <position position="1"/>
    </location>
</feature>
<dbReference type="Proteomes" id="UP000789702">
    <property type="component" value="Unassembled WGS sequence"/>
</dbReference>
<reference evidence="1" key="1">
    <citation type="submission" date="2021-06" db="EMBL/GenBank/DDBJ databases">
        <authorList>
            <person name="Kallberg Y."/>
            <person name="Tangrot J."/>
            <person name="Rosling A."/>
        </authorList>
    </citation>
    <scope>NUCLEOTIDE SEQUENCE</scope>
    <source>
        <strain evidence="1">IL203A</strain>
    </source>
</reference>
<evidence type="ECO:0000313" key="2">
    <source>
        <dbReference type="Proteomes" id="UP000789702"/>
    </source>
</evidence>
<comment type="caution">
    <text evidence="1">The sequence shown here is derived from an EMBL/GenBank/DDBJ whole genome shotgun (WGS) entry which is preliminary data.</text>
</comment>
<gene>
    <name evidence="1" type="ORF">DHETER_LOCUS8084</name>
</gene>
<proteinExistence type="predicted"/>
<protein>
    <submittedName>
        <fullName evidence="1">6503_t:CDS:1</fullName>
    </submittedName>
</protein>
<accession>A0ACA9MZJ1</accession>
<dbReference type="EMBL" id="CAJVPU010012340">
    <property type="protein sequence ID" value="CAG8622696.1"/>
    <property type="molecule type" value="Genomic_DNA"/>
</dbReference>